<feature type="compositionally biased region" description="Low complexity" evidence="2">
    <location>
        <begin position="661"/>
        <end position="674"/>
    </location>
</feature>
<evidence type="ECO:0000259" key="3">
    <source>
        <dbReference type="Pfam" id="PF24883"/>
    </source>
</evidence>
<feature type="domain" description="Nephrocystin 3-like N-terminal" evidence="3">
    <location>
        <begin position="273"/>
        <end position="438"/>
    </location>
</feature>
<protein>
    <recommendedName>
        <fullName evidence="3">Nephrocystin 3-like N-terminal domain-containing protein</fullName>
    </recommendedName>
</protein>
<feature type="region of interest" description="Disordered" evidence="2">
    <location>
        <begin position="1"/>
        <end position="37"/>
    </location>
</feature>
<dbReference type="Proteomes" id="UP000774617">
    <property type="component" value="Unassembled WGS sequence"/>
</dbReference>
<reference evidence="4 5" key="1">
    <citation type="journal article" date="2021" name="Nat. Commun.">
        <title>Genetic determinants of endophytism in the Arabidopsis root mycobiome.</title>
        <authorList>
            <person name="Mesny F."/>
            <person name="Miyauchi S."/>
            <person name="Thiergart T."/>
            <person name="Pickel B."/>
            <person name="Atanasova L."/>
            <person name="Karlsson M."/>
            <person name="Huettel B."/>
            <person name="Barry K.W."/>
            <person name="Haridas S."/>
            <person name="Chen C."/>
            <person name="Bauer D."/>
            <person name="Andreopoulos W."/>
            <person name="Pangilinan J."/>
            <person name="LaButti K."/>
            <person name="Riley R."/>
            <person name="Lipzen A."/>
            <person name="Clum A."/>
            <person name="Drula E."/>
            <person name="Henrissat B."/>
            <person name="Kohler A."/>
            <person name="Grigoriev I.V."/>
            <person name="Martin F.M."/>
            <person name="Hacquard S."/>
        </authorList>
    </citation>
    <scope>NUCLEOTIDE SEQUENCE [LARGE SCALE GENOMIC DNA]</scope>
    <source>
        <strain evidence="4 5">MPI-SDFR-AT-0080</strain>
    </source>
</reference>
<gene>
    <name evidence="4" type="ORF">B0J12DRAFT_741609</name>
</gene>
<accession>A0ABQ8G6R4</accession>
<dbReference type="InterPro" id="IPR027417">
    <property type="entry name" value="P-loop_NTPase"/>
</dbReference>
<proteinExistence type="predicted"/>
<comment type="caution">
    <text evidence="4">The sequence shown here is derived from an EMBL/GenBank/DDBJ whole genome shotgun (WGS) entry which is preliminary data.</text>
</comment>
<dbReference type="Pfam" id="PF24883">
    <property type="entry name" value="NPHP3_N"/>
    <property type="match status" value="1"/>
</dbReference>
<organism evidence="4 5">
    <name type="scientific">Macrophomina phaseolina</name>
    <dbReference type="NCBI Taxonomy" id="35725"/>
    <lineage>
        <taxon>Eukaryota</taxon>
        <taxon>Fungi</taxon>
        <taxon>Dikarya</taxon>
        <taxon>Ascomycota</taxon>
        <taxon>Pezizomycotina</taxon>
        <taxon>Dothideomycetes</taxon>
        <taxon>Dothideomycetes incertae sedis</taxon>
        <taxon>Botryosphaeriales</taxon>
        <taxon>Botryosphaeriaceae</taxon>
        <taxon>Macrophomina</taxon>
    </lineage>
</organism>
<dbReference type="Gene3D" id="1.25.40.20">
    <property type="entry name" value="Ankyrin repeat-containing domain"/>
    <property type="match status" value="1"/>
</dbReference>
<keyword evidence="5" id="KW-1185">Reference proteome</keyword>
<feature type="region of interest" description="Disordered" evidence="2">
    <location>
        <begin position="661"/>
        <end position="683"/>
    </location>
</feature>
<evidence type="ECO:0000256" key="2">
    <source>
        <dbReference type="SAM" id="MobiDB-lite"/>
    </source>
</evidence>
<evidence type="ECO:0000313" key="5">
    <source>
        <dbReference type="Proteomes" id="UP000774617"/>
    </source>
</evidence>
<name>A0ABQ8G6R4_9PEZI</name>
<evidence type="ECO:0000313" key="4">
    <source>
        <dbReference type="EMBL" id="KAH7046628.1"/>
    </source>
</evidence>
<sequence>MGWKGKPESRKDASSPPDASLGKAQNPATPCDRISGIKARQTSAYEKAFAKLDPEQQSLINSKKSQDFRIFFSNLGQENAAHRETDSTRRRIQKSGPVLERARQATELGKIFAGLDPTGAAPVICQLAGLGLSAVINFATHSNELDSQLERLIDLVPLLCRCDVLAESSKEPDHLQDDLVNCYYCMLKFSYELVEVLNNKHFTRMLESRRDAIIEAVEAFLEHWGRLLQDVDIETFMAVRRMEEGMTKQHIIELLGAGRTAELMSQPKERAQGSCEWVQKAPEFEEWLQSESANGKFLTMFGDKGCGKMMVTGYVAELLASRGNTVCSYFCCNDAERDNTAHLYRSCLLQLLSSEWSLYDSYKKLLSEDTTMDWQKQAWSPAKLRKHLVALIRAATKQVYFIIDSLDELPYDSLQDIHDFFTKLSPLDSGCKLFLSSRHDSLVKDLVPGKAFTMQLSQDEARRIAIHLVRNKFFQRPRSRRVPESDRRRLIERTAASAKGSALWVFLILKYVDMLANALHLPPIEELLQAIEQAPSDGSKIPHVWAKLREQVLRREGEVTALDESLEFVAFSPRHVTASELAFSNALNVSHGGETLPKLQSGEGEALLDMCRVFFAIEEVPKAETCWFTDNATEKAAKDKHAGAAVTLVHPSLRELIIQRSPRSWDSSSGSQESETAGERQTRIHGQLASKCIRYILHADFSRNSSVPESRKAEFFNYAASAWHWHLSKCSNPTPQQLNDAILICKPGSSLLKNWTEAYRHPSIGCAENGFLPETSRLDPFVIAVKLNLHSLADALLQRPDIFKAPYFHPSSAEAAIETALYTDQFSLATKIFAQSGRTLHELSVFTKLMAICNPEESFWSSTNEEVRRGKGFNDGELRDNGAAARAARAAEWEKFFSRVIPALLPQLIKWGPEALCSAVSYGCHSVVRTLFALADKQPKLAKALLEDRGRKSQHQSVGLAAERGDLEMVRLLCRRPGIERHIKHIGPSGQTVFHAAAQMTSTDWQPDIVRELRRIWPEGFDELDHQGRHLRDFLRPGETLEL</sequence>
<dbReference type="PANTHER" id="PTHR10039:SF16">
    <property type="entry name" value="GPI INOSITOL-DEACYLASE"/>
    <property type="match status" value="1"/>
</dbReference>
<dbReference type="EMBL" id="JAGTJR010000017">
    <property type="protein sequence ID" value="KAH7046628.1"/>
    <property type="molecule type" value="Genomic_DNA"/>
</dbReference>
<dbReference type="SUPFAM" id="SSF52540">
    <property type="entry name" value="P-loop containing nucleoside triphosphate hydrolases"/>
    <property type="match status" value="1"/>
</dbReference>
<keyword evidence="1" id="KW-0677">Repeat</keyword>
<dbReference type="InterPro" id="IPR056884">
    <property type="entry name" value="NPHP3-like_N"/>
</dbReference>
<dbReference type="InterPro" id="IPR036770">
    <property type="entry name" value="Ankyrin_rpt-contain_sf"/>
</dbReference>
<feature type="compositionally biased region" description="Basic and acidic residues" evidence="2">
    <location>
        <begin position="1"/>
        <end position="13"/>
    </location>
</feature>
<dbReference type="PANTHER" id="PTHR10039">
    <property type="entry name" value="AMELOGENIN"/>
    <property type="match status" value="1"/>
</dbReference>
<evidence type="ECO:0000256" key="1">
    <source>
        <dbReference type="ARBA" id="ARBA00022737"/>
    </source>
</evidence>
<dbReference type="Gene3D" id="3.40.50.300">
    <property type="entry name" value="P-loop containing nucleotide triphosphate hydrolases"/>
    <property type="match status" value="1"/>
</dbReference>